<dbReference type="SUPFAM" id="SSF52540">
    <property type="entry name" value="P-loop containing nucleoside triphosphate hydrolases"/>
    <property type="match status" value="1"/>
</dbReference>
<reference evidence="11" key="1">
    <citation type="journal article" date="2014" name="Int. J. Syst. Evol. Microbiol.">
        <title>Complete genome sequence of Corynebacterium casei LMG S-19264T (=DSM 44701T), isolated from a smear-ripened cheese.</title>
        <authorList>
            <consortium name="US DOE Joint Genome Institute (JGI-PGF)"/>
            <person name="Walter F."/>
            <person name="Albersmeier A."/>
            <person name="Kalinowski J."/>
            <person name="Ruckert C."/>
        </authorList>
    </citation>
    <scope>NUCLEOTIDE SEQUENCE</scope>
    <source>
        <strain evidence="11">JCM 15325</strain>
    </source>
</reference>
<keyword evidence="5 7" id="KW-0694">RNA-binding</keyword>
<dbReference type="Pfam" id="PF00488">
    <property type="entry name" value="MutS_V"/>
    <property type="match status" value="1"/>
</dbReference>
<dbReference type="InterPro" id="IPR027417">
    <property type="entry name" value="P-loop_NTPase"/>
</dbReference>
<dbReference type="PIRSF" id="PIRSF005814">
    <property type="entry name" value="MutS_YshD"/>
    <property type="match status" value="1"/>
</dbReference>
<dbReference type="EMBL" id="BMOK01000001">
    <property type="protein sequence ID" value="GGL41824.1"/>
    <property type="molecule type" value="Genomic_DNA"/>
</dbReference>
<dbReference type="AlphaFoldDB" id="A0A917RY26"/>
<dbReference type="PANTHER" id="PTHR48466:SF2">
    <property type="entry name" value="OS10G0509000 PROTEIN"/>
    <property type="match status" value="1"/>
</dbReference>
<dbReference type="GO" id="GO:0072344">
    <property type="term" value="P:rescue of stalled ribosome"/>
    <property type="evidence" value="ECO:0007669"/>
    <property type="project" value="UniProtKB-UniRule"/>
</dbReference>
<dbReference type="RefSeq" id="WP_188800981.1">
    <property type="nucleotide sequence ID" value="NZ_BMOK01000001.1"/>
</dbReference>
<comment type="function">
    <text evidence="7">Acts as a ribosome collision sensor, splitting the ribosome into its 2 subunits. Detects stalled/collided 70S ribosomes which it binds and splits by an ATP-hydrolysis driven conformational change. Acts upstream of the ribosome quality control system (RQC), a ribosome-associated complex that mediates the extraction of incompletely synthesized nascent chains from stalled ribosomes and their subsequent degradation. Probably generates substrates for RQC.</text>
</comment>
<comment type="caution">
    <text evidence="11">The sequence shown here is derived from an EMBL/GenBank/DDBJ whole genome shotgun (WGS) entry which is preliminary data.</text>
</comment>
<reference evidence="11" key="2">
    <citation type="submission" date="2020-09" db="EMBL/GenBank/DDBJ databases">
        <authorList>
            <person name="Sun Q."/>
            <person name="Ohkuma M."/>
        </authorList>
    </citation>
    <scope>NUCLEOTIDE SEQUENCE</scope>
    <source>
        <strain evidence="11">JCM 15325</strain>
    </source>
</reference>
<dbReference type="EC" id="3.6.4.-" evidence="7"/>
<feature type="binding site" evidence="7">
    <location>
        <begin position="336"/>
        <end position="343"/>
    </location>
    <ligand>
        <name>ATP</name>
        <dbReference type="ChEBI" id="CHEBI:30616"/>
    </ligand>
</feature>
<dbReference type="PANTHER" id="PTHR48466">
    <property type="entry name" value="OS10G0509000 PROTEIN-RELATED"/>
    <property type="match status" value="1"/>
</dbReference>
<dbReference type="InterPro" id="IPR045076">
    <property type="entry name" value="MutS"/>
</dbReference>
<dbReference type="GO" id="GO:0045910">
    <property type="term" value="P:negative regulation of DNA recombination"/>
    <property type="evidence" value="ECO:0007669"/>
    <property type="project" value="InterPro"/>
</dbReference>
<dbReference type="Pfam" id="PF01713">
    <property type="entry name" value="Smr"/>
    <property type="match status" value="1"/>
</dbReference>
<sequence>MNEHALKALEYGKIKQKLMNFTASSLGKNLIEQLAPSGDVREVRERQEETDEGATVLRLKGSVPFGGITDIRPGLKRSKIGSMLQARELLDIADTIRGARLMKNFILDLAEAEKLELPILTGLVRDMEPAGGLERQIRSAIDDQGGVMDSASPELRHIRSQIRTADSRVKQKLESIVHSSGTSKMLSDPIITIRNDRQVIPVKQEYRAAFGGIVHDQSASGATLFIEPQAIVDLNNQLSEARAKERHEIERILRVLTGETAESADILLEQVDRLAHLDFIFAKADYGHAMKGSRPMLNDQGIIKLKKARHPLIDPGHVVPIDVIFDEHTHALIITGPNTGGKTVSMKTIGLVTLMAQSGLQIPAEDGSEIGVFKKVFADIGDEQSIEQSLSTFSSHMTNIVGIMQEVDFGSLVLFDELGAGTDPQEGAALSIAILDAVYAQGATIVCTTHYSELKAYAYERPGVMNASVEFDVETLSPTYRLLLGVPGRSNAFEISKKLGLPADIIDAARLQISRETNQVDKMIASLEKNRKAAEQEEERARRLKLEAEEKEASLTKQLNELEQKKDQILKQAKEKAERSLREARLEAEKIIDELRHYRDRGQVKEHQLIDAKTRLSHALDALDQPDRKTPSVPVKKAAAGFSPGDHVKIVSFGQDGYIVEKINDHEYLVQAGILKMNVAETDLKSVREEKKVRPVVNVRTSGQTVKPELDLRGERYEDAMLKVEKYLDEAMLAGYPRVSIIHGKGTGVLRKGVTKLIERHPRVKDSRLGSQGEGGSGVTVVEFK</sequence>
<keyword evidence="12" id="KW-1185">Reference proteome</keyword>
<dbReference type="GO" id="GO:0005524">
    <property type="term" value="F:ATP binding"/>
    <property type="evidence" value="ECO:0007669"/>
    <property type="project" value="UniProtKB-UniRule"/>
</dbReference>
<dbReference type="InterPro" id="IPR046893">
    <property type="entry name" value="MSSS"/>
</dbReference>
<feature type="region of interest" description="Disordered" evidence="9">
    <location>
        <begin position="766"/>
        <end position="785"/>
    </location>
</feature>
<dbReference type="PROSITE" id="PS50828">
    <property type="entry name" value="SMR"/>
    <property type="match status" value="1"/>
</dbReference>
<dbReference type="SMART" id="SM00533">
    <property type="entry name" value="MUTSd"/>
    <property type="match status" value="1"/>
</dbReference>
<evidence type="ECO:0000256" key="9">
    <source>
        <dbReference type="SAM" id="MobiDB-lite"/>
    </source>
</evidence>
<keyword evidence="1 7" id="KW-0699">rRNA-binding</keyword>
<dbReference type="InterPro" id="IPR000432">
    <property type="entry name" value="DNA_mismatch_repair_MutS_C"/>
</dbReference>
<comment type="function">
    <text evidence="7">Endonuclease that is involved in the suppression of homologous recombination and thus may have a key role in the control of bacterial genetic diversity.</text>
</comment>
<dbReference type="InterPro" id="IPR007696">
    <property type="entry name" value="DNA_mismatch_repair_MutS_core"/>
</dbReference>
<keyword evidence="7" id="KW-0540">Nuclease</keyword>
<dbReference type="SUPFAM" id="SSF48334">
    <property type="entry name" value="DNA repair protein MutS, domain III"/>
    <property type="match status" value="1"/>
</dbReference>
<keyword evidence="4 7" id="KW-0067">ATP-binding</keyword>
<dbReference type="NCBIfam" id="TIGR01069">
    <property type="entry name" value="mutS2"/>
    <property type="match status" value="1"/>
</dbReference>
<dbReference type="GO" id="GO:0019843">
    <property type="term" value="F:rRNA binding"/>
    <property type="evidence" value="ECO:0007669"/>
    <property type="project" value="UniProtKB-UniRule"/>
</dbReference>
<dbReference type="CDD" id="cd03280">
    <property type="entry name" value="ABC_MutS2"/>
    <property type="match status" value="1"/>
</dbReference>
<dbReference type="InterPro" id="IPR002625">
    <property type="entry name" value="Smr_dom"/>
</dbReference>
<dbReference type="GO" id="GO:0004519">
    <property type="term" value="F:endonuclease activity"/>
    <property type="evidence" value="ECO:0007669"/>
    <property type="project" value="UniProtKB-UniRule"/>
</dbReference>
<proteinExistence type="inferred from homology"/>
<evidence type="ECO:0000256" key="6">
    <source>
        <dbReference type="ARBA" id="ARBA00023125"/>
    </source>
</evidence>
<evidence type="ECO:0000256" key="1">
    <source>
        <dbReference type="ARBA" id="ARBA00022730"/>
    </source>
</evidence>
<dbReference type="Gene3D" id="3.40.50.300">
    <property type="entry name" value="P-loop containing nucleotide triphosphate hydrolases"/>
    <property type="match status" value="1"/>
</dbReference>
<dbReference type="SMART" id="SM00463">
    <property type="entry name" value="SMR"/>
    <property type="match status" value="1"/>
</dbReference>
<dbReference type="FunFam" id="3.40.50.300:FF:000830">
    <property type="entry name" value="Endonuclease MutS2"/>
    <property type="match status" value="1"/>
</dbReference>
<dbReference type="SMART" id="SM00534">
    <property type="entry name" value="MUTSac"/>
    <property type="match status" value="1"/>
</dbReference>
<dbReference type="GO" id="GO:0140664">
    <property type="term" value="F:ATP-dependent DNA damage sensor activity"/>
    <property type="evidence" value="ECO:0007669"/>
    <property type="project" value="InterPro"/>
</dbReference>
<accession>A0A917RY26</accession>
<dbReference type="Gene3D" id="3.30.1370.110">
    <property type="match status" value="1"/>
</dbReference>
<evidence type="ECO:0000256" key="5">
    <source>
        <dbReference type="ARBA" id="ARBA00022884"/>
    </source>
</evidence>
<feature type="domain" description="Smr" evidence="10">
    <location>
        <begin position="710"/>
        <end position="785"/>
    </location>
</feature>
<evidence type="ECO:0000313" key="12">
    <source>
        <dbReference type="Proteomes" id="UP000654670"/>
    </source>
</evidence>
<evidence type="ECO:0000256" key="8">
    <source>
        <dbReference type="SAM" id="Coils"/>
    </source>
</evidence>
<dbReference type="PROSITE" id="PS00486">
    <property type="entry name" value="DNA_MISMATCH_REPAIR_2"/>
    <property type="match status" value="1"/>
</dbReference>
<dbReference type="Proteomes" id="UP000654670">
    <property type="component" value="Unassembled WGS sequence"/>
</dbReference>
<evidence type="ECO:0000256" key="4">
    <source>
        <dbReference type="ARBA" id="ARBA00022840"/>
    </source>
</evidence>
<evidence type="ECO:0000256" key="2">
    <source>
        <dbReference type="ARBA" id="ARBA00022741"/>
    </source>
</evidence>
<dbReference type="CDD" id="cd06503">
    <property type="entry name" value="ATP-synt_Fo_b"/>
    <property type="match status" value="1"/>
</dbReference>
<evidence type="ECO:0000259" key="10">
    <source>
        <dbReference type="PROSITE" id="PS50828"/>
    </source>
</evidence>
<gene>
    <name evidence="11" type="primary">mutSB</name>
    <name evidence="7" type="synonym">mutS2</name>
    <name evidence="7" type="synonym">rqcU</name>
    <name evidence="11" type="ORF">GCM10007968_02190</name>
</gene>
<dbReference type="InterPro" id="IPR036187">
    <property type="entry name" value="DNA_mismatch_repair_MutS_sf"/>
</dbReference>
<feature type="coiled-coil region" evidence="8">
    <location>
        <begin position="517"/>
        <end position="601"/>
    </location>
</feature>
<dbReference type="HAMAP" id="MF_00092">
    <property type="entry name" value="MutS2"/>
    <property type="match status" value="1"/>
</dbReference>
<keyword evidence="8" id="KW-0175">Coiled coil</keyword>
<evidence type="ECO:0000256" key="3">
    <source>
        <dbReference type="ARBA" id="ARBA00022801"/>
    </source>
</evidence>
<dbReference type="GO" id="GO:0030983">
    <property type="term" value="F:mismatched DNA binding"/>
    <property type="evidence" value="ECO:0007669"/>
    <property type="project" value="InterPro"/>
</dbReference>
<keyword evidence="2 7" id="KW-0547">Nucleotide-binding</keyword>
<protein>
    <recommendedName>
        <fullName evidence="7">Endonuclease MutS2</fullName>
        <ecNumber evidence="7">3.1.-.-</ecNumber>
    </recommendedName>
    <alternativeName>
        <fullName evidence="7">Ribosome-associated protein quality control-upstream factor</fullName>
        <shortName evidence="7">RQC-upstream factor</shortName>
        <shortName evidence="7">RqcU</shortName>
        <ecNumber evidence="7">3.6.4.-</ecNumber>
    </alternativeName>
</protein>
<dbReference type="InterPro" id="IPR036063">
    <property type="entry name" value="Smr_dom_sf"/>
</dbReference>
<keyword evidence="7 11" id="KW-0255">Endonuclease</keyword>
<dbReference type="GO" id="GO:0006298">
    <property type="term" value="P:mismatch repair"/>
    <property type="evidence" value="ECO:0007669"/>
    <property type="project" value="InterPro"/>
</dbReference>
<evidence type="ECO:0000256" key="7">
    <source>
        <dbReference type="HAMAP-Rule" id="MF_00092"/>
    </source>
</evidence>
<name>A0A917RY26_9BACL</name>
<keyword evidence="6 7" id="KW-0238">DNA-binding</keyword>
<dbReference type="SUPFAM" id="SSF160443">
    <property type="entry name" value="SMR domain-like"/>
    <property type="match status" value="1"/>
</dbReference>
<dbReference type="GO" id="GO:0016887">
    <property type="term" value="F:ATP hydrolysis activity"/>
    <property type="evidence" value="ECO:0007669"/>
    <property type="project" value="InterPro"/>
</dbReference>
<dbReference type="InterPro" id="IPR005747">
    <property type="entry name" value="MutS2"/>
</dbReference>
<evidence type="ECO:0000313" key="11">
    <source>
        <dbReference type="EMBL" id="GGL41824.1"/>
    </source>
</evidence>
<dbReference type="Pfam" id="PF20297">
    <property type="entry name" value="MSSS"/>
    <property type="match status" value="1"/>
</dbReference>
<comment type="similarity">
    <text evidence="7">Belongs to the DNA mismatch repair MutS family. MutS2 subfamily.</text>
</comment>
<keyword evidence="3 7" id="KW-0378">Hydrolase</keyword>
<dbReference type="EC" id="3.1.-.-" evidence="7"/>
<comment type="subunit">
    <text evidence="7">Homodimer. Binds to stalled ribosomes, contacting rRNA.</text>
</comment>
<dbReference type="GO" id="GO:0043023">
    <property type="term" value="F:ribosomal large subunit binding"/>
    <property type="evidence" value="ECO:0007669"/>
    <property type="project" value="UniProtKB-UniRule"/>
</dbReference>
<organism evidence="11 12">
    <name type="scientific">Sporolactobacillus putidus</name>
    <dbReference type="NCBI Taxonomy" id="492735"/>
    <lineage>
        <taxon>Bacteria</taxon>
        <taxon>Bacillati</taxon>
        <taxon>Bacillota</taxon>
        <taxon>Bacilli</taxon>
        <taxon>Bacillales</taxon>
        <taxon>Sporolactobacillaceae</taxon>
        <taxon>Sporolactobacillus</taxon>
    </lineage>
</organism>